<proteinExistence type="predicted"/>
<dbReference type="AlphaFoldDB" id="A0A2L0IAX3"/>
<organism evidence="1 2">
    <name type="scientific">Mixta gaviniae</name>
    <dbReference type="NCBI Taxonomy" id="665914"/>
    <lineage>
        <taxon>Bacteria</taxon>
        <taxon>Pseudomonadati</taxon>
        <taxon>Pseudomonadota</taxon>
        <taxon>Gammaproteobacteria</taxon>
        <taxon>Enterobacterales</taxon>
        <taxon>Erwiniaceae</taxon>
        <taxon>Mixta</taxon>
    </lineage>
</organism>
<keyword evidence="1" id="KW-0969">Cilium</keyword>
<reference evidence="1 2" key="1">
    <citation type="submission" date="2018-01" db="EMBL/GenBank/DDBJ databases">
        <title>Complete and assembled Genome of Pantoea gaviniae DSM22758T.</title>
        <authorList>
            <person name="Stevens M.J.A."/>
            <person name="Zurfluh K."/>
            <person name="Stephan R."/>
        </authorList>
    </citation>
    <scope>NUCLEOTIDE SEQUENCE [LARGE SCALE GENOMIC DNA]</scope>
    <source>
        <strain evidence="1 2">DSM 22758</strain>
    </source>
</reference>
<keyword evidence="1" id="KW-0966">Cell projection</keyword>
<protein>
    <submittedName>
        <fullName evidence="1">Flagellar protein FlhE</fullName>
    </submittedName>
</protein>
<evidence type="ECO:0000313" key="2">
    <source>
        <dbReference type="Proteomes" id="UP000238365"/>
    </source>
</evidence>
<keyword evidence="1" id="KW-0282">Flagellum</keyword>
<gene>
    <name evidence="1" type="ORF">C2E15_00505</name>
</gene>
<dbReference type="EMBL" id="CP026377">
    <property type="protein sequence ID" value="AUX91725.1"/>
    <property type="molecule type" value="Genomic_DNA"/>
</dbReference>
<keyword evidence="2" id="KW-1185">Reference proteome</keyword>
<dbReference type="Proteomes" id="UP000238365">
    <property type="component" value="Chromosome"/>
</dbReference>
<name>A0A2L0IAX3_9GAMM</name>
<sequence>MLIAALLTGVPLTAPGAHGAWSGKVGGPQLSAGQQSYAGPPLRPAAPLPPNAAIRRIDWRITLLAPAPPGLTIKLCGVSACLRLHRLAGQQAAPLPFAPGETLRFVYAVNAFGPLSPPVQVVSSQVTVNYRW</sequence>
<dbReference type="RefSeq" id="WP_104955667.1">
    <property type="nucleotide sequence ID" value="NZ_CP026377.1"/>
</dbReference>
<evidence type="ECO:0000313" key="1">
    <source>
        <dbReference type="EMBL" id="AUX91725.1"/>
    </source>
</evidence>
<accession>A0A2L0IAX3</accession>
<dbReference type="Pfam" id="PF06366">
    <property type="entry name" value="FlhE"/>
    <property type="match status" value="1"/>
</dbReference>
<dbReference type="InterPro" id="IPR009420">
    <property type="entry name" value="FlhE"/>
</dbReference>
<dbReference type="KEGG" id="pgz:C2E15_00505"/>